<feature type="transmembrane region" description="Helical" evidence="5">
    <location>
        <begin position="666"/>
        <end position="691"/>
    </location>
</feature>
<reference evidence="6 7" key="1">
    <citation type="journal article" date="2023" name="BMC Biotechnol.">
        <title>Vitis rotundifolia cv Carlos genome sequencing.</title>
        <authorList>
            <person name="Huff M."/>
            <person name="Hulse-Kemp A."/>
            <person name="Scheffler B."/>
            <person name="Youngblood R."/>
            <person name="Simpson S."/>
            <person name="Babiker E."/>
            <person name="Staton M."/>
        </authorList>
    </citation>
    <scope>NUCLEOTIDE SEQUENCE [LARGE SCALE GENOMIC DNA]</scope>
    <source>
        <tissue evidence="6">Leaf</tissue>
    </source>
</reference>
<dbReference type="AlphaFoldDB" id="A0AA38ZKI7"/>
<keyword evidence="2 5" id="KW-0812">Transmembrane</keyword>
<dbReference type="Gene3D" id="3.40.50.1000">
    <property type="entry name" value="HAD superfamily/HAD-like"/>
    <property type="match status" value="1"/>
</dbReference>
<comment type="subcellular location">
    <subcellularLocation>
        <location evidence="1">Membrane</location>
    </subcellularLocation>
</comment>
<dbReference type="GO" id="GO:0045332">
    <property type="term" value="P:phospholipid translocation"/>
    <property type="evidence" value="ECO:0007669"/>
    <property type="project" value="TreeGrafter"/>
</dbReference>
<dbReference type="GO" id="GO:0000166">
    <property type="term" value="F:nucleotide binding"/>
    <property type="evidence" value="ECO:0007669"/>
    <property type="project" value="InterPro"/>
</dbReference>
<dbReference type="InterPro" id="IPR023299">
    <property type="entry name" value="ATPase_P-typ_cyto_dom_N"/>
</dbReference>
<dbReference type="InterPro" id="IPR023214">
    <property type="entry name" value="HAD_sf"/>
</dbReference>
<feature type="transmembrane region" description="Helical" evidence="5">
    <location>
        <begin position="585"/>
        <end position="608"/>
    </location>
</feature>
<dbReference type="PANTHER" id="PTHR24092:SF19">
    <property type="entry name" value="PHOSPHOLIPID-TRANSPORTING ATPASE"/>
    <property type="match status" value="1"/>
</dbReference>
<keyword evidence="4 5" id="KW-0472">Membrane</keyword>
<accession>A0AA38ZKI7</accession>
<dbReference type="Proteomes" id="UP001168098">
    <property type="component" value="Unassembled WGS sequence"/>
</dbReference>
<feature type="transmembrane region" description="Helical" evidence="5">
    <location>
        <begin position="620"/>
        <end position="646"/>
    </location>
</feature>
<name>A0AA38ZKI7_VITRO</name>
<evidence type="ECO:0000256" key="5">
    <source>
        <dbReference type="SAM" id="Phobius"/>
    </source>
</evidence>
<dbReference type="InterPro" id="IPR023298">
    <property type="entry name" value="ATPase_P-typ_TM_dom_sf"/>
</dbReference>
<dbReference type="SUPFAM" id="SSF81665">
    <property type="entry name" value="Calcium ATPase, transmembrane domain M"/>
    <property type="match status" value="1"/>
</dbReference>
<evidence type="ECO:0000256" key="3">
    <source>
        <dbReference type="ARBA" id="ARBA00022989"/>
    </source>
</evidence>
<dbReference type="InterPro" id="IPR036412">
    <property type="entry name" value="HAD-like_sf"/>
</dbReference>
<evidence type="ECO:0000256" key="4">
    <source>
        <dbReference type="ARBA" id="ARBA00023136"/>
    </source>
</evidence>
<dbReference type="PANTHER" id="PTHR24092">
    <property type="entry name" value="PROBABLE PHOSPHOLIPID-TRANSPORTING ATPASE"/>
    <property type="match status" value="1"/>
</dbReference>
<gene>
    <name evidence="6" type="ORF">PVL29_013108</name>
</gene>
<dbReference type="InterPro" id="IPR018303">
    <property type="entry name" value="ATPase_P-typ_P_site"/>
</dbReference>
<evidence type="ECO:0000256" key="1">
    <source>
        <dbReference type="ARBA" id="ARBA00004370"/>
    </source>
</evidence>
<sequence>MGMEQMMHSMMTQIYSSFQFIKMEATLILVANSISCPRSIFLTLDVKIKFPWNWITRSNETELGMSRGIPEPKLTAVDAMIDKLTGAIFVFQIVVVIVLGIAGNVWKDTEAVKQWYVLYSKEGPWYELLVIPLRFELLCSIMIPISIRVSLDLLKSLYAKFIDWDNQMIDQETSTPSHATNTAISEDLGQVEYILTDKTGTLTENRMIFRRSCITGIFYGNESGDALKDVELLNAVSSGPPYVIRFVTVMAICNTVIPVKSKTGATSYEAQSQDEDALVQAAACLHMVFVNKNANTLEINFNASIIQYEVLDTLEFTSDRKRMSVMVKDCQNRKIFLLSKRSRWEWSQAEVCQRLEHDLELLGVTAIEERLQHGISETIEILRKAGINFWMPTKDKQNTAIQIALSCNFISSEPKGQLLLINGKTEDEAGRSLDRVLLTKRITTSEPKLVETLKSCDYRILTIGDYGNDVEELIIQLQTRWSNAQQALISNFWMAKKTSYLQRPKFIKPSFDTKEIIGCQSDFTHGVHPENNLGYSFMASGMVYAQISVMALKLWQSKGYSQTPLHHGFLATYTSSSFASLIGNLLYASFLCLCIFRLMTFYLLRFILHQIQLSHHLAELLFWCFIMTFGLKLYMFILIIVLGSYICLVMSSRYTHLPPAIWVMEVATILSTSTFIFFNSLSTSTFIIILCSPCSITLESSNNKPFLRAD</sequence>
<dbReference type="GO" id="GO:0140326">
    <property type="term" value="F:ATPase-coupled intramembrane lipid transporter activity"/>
    <property type="evidence" value="ECO:0007669"/>
    <property type="project" value="TreeGrafter"/>
</dbReference>
<organism evidence="6 7">
    <name type="scientific">Vitis rotundifolia</name>
    <name type="common">Muscadine grape</name>
    <dbReference type="NCBI Taxonomy" id="103349"/>
    <lineage>
        <taxon>Eukaryota</taxon>
        <taxon>Viridiplantae</taxon>
        <taxon>Streptophyta</taxon>
        <taxon>Embryophyta</taxon>
        <taxon>Tracheophyta</taxon>
        <taxon>Spermatophyta</taxon>
        <taxon>Magnoliopsida</taxon>
        <taxon>eudicotyledons</taxon>
        <taxon>Gunneridae</taxon>
        <taxon>Pentapetalae</taxon>
        <taxon>rosids</taxon>
        <taxon>Vitales</taxon>
        <taxon>Vitaceae</taxon>
        <taxon>Viteae</taxon>
        <taxon>Vitis</taxon>
    </lineage>
</organism>
<evidence type="ECO:0000313" key="7">
    <source>
        <dbReference type="Proteomes" id="UP001168098"/>
    </source>
</evidence>
<dbReference type="SUPFAM" id="SSF56784">
    <property type="entry name" value="HAD-like"/>
    <property type="match status" value="1"/>
</dbReference>
<keyword evidence="7" id="KW-1185">Reference proteome</keyword>
<evidence type="ECO:0008006" key="8">
    <source>
        <dbReference type="Google" id="ProtNLM"/>
    </source>
</evidence>
<protein>
    <recommendedName>
        <fullName evidence="8">Phospholipid-transporting ATPase</fullName>
    </recommendedName>
</protein>
<dbReference type="GO" id="GO:0005886">
    <property type="term" value="C:plasma membrane"/>
    <property type="evidence" value="ECO:0007669"/>
    <property type="project" value="TreeGrafter"/>
</dbReference>
<evidence type="ECO:0000256" key="2">
    <source>
        <dbReference type="ARBA" id="ARBA00022692"/>
    </source>
</evidence>
<dbReference type="SUPFAM" id="SSF81660">
    <property type="entry name" value="Metal cation-transporting ATPase, ATP-binding domain N"/>
    <property type="match status" value="1"/>
</dbReference>
<keyword evidence="3 5" id="KW-1133">Transmembrane helix</keyword>
<dbReference type="EMBL" id="JARBHA010000010">
    <property type="protein sequence ID" value="KAJ9690783.1"/>
    <property type="molecule type" value="Genomic_DNA"/>
</dbReference>
<comment type="caution">
    <text evidence="6">The sequence shown here is derived from an EMBL/GenBank/DDBJ whole genome shotgun (WGS) entry which is preliminary data.</text>
</comment>
<proteinExistence type="predicted"/>
<feature type="transmembrane region" description="Helical" evidence="5">
    <location>
        <begin position="84"/>
        <end position="106"/>
    </location>
</feature>
<evidence type="ECO:0000313" key="6">
    <source>
        <dbReference type="EMBL" id="KAJ9690783.1"/>
    </source>
</evidence>
<dbReference type="Gene3D" id="3.40.1110.10">
    <property type="entry name" value="Calcium-transporting ATPase, cytoplasmic domain N"/>
    <property type="match status" value="1"/>
</dbReference>
<dbReference type="PROSITE" id="PS00154">
    <property type="entry name" value="ATPASE_E1_E2"/>
    <property type="match status" value="1"/>
</dbReference>